<accession>A0A2Z4GA20</accession>
<dbReference type="OrthoDB" id="928790at2"/>
<dbReference type="InterPro" id="IPR010344">
    <property type="entry name" value="YbjH"/>
</dbReference>
<dbReference type="EMBL" id="CP029480">
    <property type="protein sequence ID" value="AWV98036.1"/>
    <property type="molecule type" value="Genomic_DNA"/>
</dbReference>
<keyword evidence="2" id="KW-1185">Reference proteome</keyword>
<evidence type="ECO:0008006" key="3">
    <source>
        <dbReference type="Google" id="ProtNLM"/>
    </source>
</evidence>
<proteinExistence type="predicted"/>
<evidence type="ECO:0000313" key="2">
    <source>
        <dbReference type="Proteomes" id="UP000249873"/>
    </source>
</evidence>
<dbReference type="SUPFAM" id="SSF56935">
    <property type="entry name" value="Porins"/>
    <property type="match status" value="1"/>
</dbReference>
<reference evidence="1 2" key="1">
    <citation type="submission" date="2018-05" db="EMBL/GenBank/DDBJ databases">
        <title>Complete genome sequence of Arcticibacterium luteifluviistationis SM1504T, a cytophagaceae bacterium isolated from Arctic surface seawater.</title>
        <authorList>
            <person name="Li Y."/>
            <person name="Qin Q.-L."/>
        </authorList>
    </citation>
    <scope>NUCLEOTIDE SEQUENCE [LARGE SCALE GENOMIC DNA]</scope>
    <source>
        <strain evidence="1 2">SM1504</strain>
    </source>
</reference>
<dbReference type="KEGG" id="als:DJ013_07570"/>
<dbReference type="Proteomes" id="UP000249873">
    <property type="component" value="Chromosome"/>
</dbReference>
<sequence length="368" mass="43211">MTLKKYFFNKSFRFVVLSLMPLLTYSQKSLLKSLENTQLQDTIFLYEERVHRNQFKYFQAVNKAYPDIKSISPLFQGVSMGTYSYRNGTINYSPEKVKSKKIKPFGKEYKLDFWVQPEFRAIFGNLDKAVESKTNLYLNTQFILSKGLSLYTGITFPLINDLDPQPLNIRLAPTYLNHFYHGRNSNFIASSIGLFFNDRYGVNVEYQHMDFNKRWSYGAEFSYTGYYYLYPTSYKYTDLRELLALANLAYRFPKNDLTINLMAGQFLYNDKGARIELIRQYSKAEIGLFGSFTENGATIGVNLAIKIPPSGSLESKNIRLRTMEDFKWEYVYSRGFKIGERFRSHYKLDQKLRQFHRSFWNNESQIGG</sequence>
<organism evidence="1 2">
    <name type="scientific">Arcticibacterium luteifluviistationis</name>
    <dbReference type="NCBI Taxonomy" id="1784714"/>
    <lineage>
        <taxon>Bacteria</taxon>
        <taxon>Pseudomonadati</taxon>
        <taxon>Bacteroidota</taxon>
        <taxon>Cytophagia</taxon>
        <taxon>Cytophagales</taxon>
        <taxon>Leadbetterellaceae</taxon>
        <taxon>Arcticibacterium</taxon>
    </lineage>
</organism>
<evidence type="ECO:0000313" key="1">
    <source>
        <dbReference type="EMBL" id="AWV98036.1"/>
    </source>
</evidence>
<gene>
    <name evidence="1" type="ORF">DJ013_07570</name>
</gene>
<name>A0A2Z4GA20_9BACT</name>
<dbReference type="Pfam" id="PF06082">
    <property type="entry name" value="YjbH"/>
    <property type="match status" value="1"/>
</dbReference>
<dbReference type="AlphaFoldDB" id="A0A2Z4GA20"/>
<dbReference type="RefSeq" id="WP_111371138.1">
    <property type="nucleotide sequence ID" value="NZ_CP029480.1"/>
</dbReference>
<protein>
    <recommendedName>
        <fullName evidence="3">Exopolysaccharide biosynthesis protein YbjH</fullName>
    </recommendedName>
</protein>